<evidence type="ECO:0000256" key="12">
    <source>
        <dbReference type="HAMAP-Rule" id="MF_00133"/>
    </source>
</evidence>
<dbReference type="GO" id="GO:0004834">
    <property type="term" value="F:tryptophan synthase activity"/>
    <property type="evidence" value="ECO:0007669"/>
    <property type="project" value="UniProtKB-UniRule"/>
</dbReference>
<feature type="modified residue" description="N6-(pyridoxal phosphate)lysine" evidence="12">
    <location>
        <position position="120"/>
    </location>
</feature>
<dbReference type="SUPFAM" id="SSF53686">
    <property type="entry name" value="Tryptophan synthase beta subunit-like PLP-dependent enzymes"/>
    <property type="match status" value="1"/>
</dbReference>
<evidence type="ECO:0000256" key="7">
    <source>
        <dbReference type="ARBA" id="ARBA00022822"/>
    </source>
</evidence>
<dbReference type="PIRSF" id="PIRSF500824">
    <property type="entry name" value="TrpB_prok"/>
    <property type="match status" value="1"/>
</dbReference>
<dbReference type="PIRSF" id="PIRSF001413">
    <property type="entry name" value="Trp_syn_beta"/>
    <property type="match status" value="1"/>
</dbReference>
<reference evidence="14 15" key="1">
    <citation type="submission" date="2016-11" db="EMBL/GenBank/DDBJ databases">
        <authorList>
            <person name="Jaros S."/>
            <person name="Januszkiewicz K."/>
            <person name="Wedrychowicz H."/>
        </authorList>
    </citation>
    <scope>NUCLEOTIDE SEQUENCE [LARGE SCALE GENOMIC DNA]</scope>
    <source>
        <strain evidence="14 15">DSM 9705</strain>
    </source>
</reference>
<protein>
    <recommendedName>
        <fullName evidence="12">Tryptophan synthase beta chain</fullName>
        <ecNumber evidence="12">4.2.1.20</ecNumber>
    </recommendedName>
</protein>
<dbReference type="InterPro" id="IPR036052">
    <property type="entry name" value="TrpB-like_PALP_sf"/>
</dbReference>
<comment type="similarity">
    <text evidence="4 12">Belongs to the TrpB family.</text>
</comment>
<dbReference type="InterPro" id="IPR023026">
    <property type="entry name" value="Trp_synth_beta/beta-like"/>
</dbReference>
<organism evidence="14 15">
    <name type="scientific">Desulfofustis glycolicus DSM 9705</name>
    <dbReference type="NCBI Taxonomy" id="1121409"/>
    <lineage>
        <taxon>Bacteria</taxon>
        <taxon>Pseudomonadati</taxon>
        <taxon>Thermodesulfobacteriota</taxon>
        <taxon>Desulfobulbia</taxon>
        <taxon>Desulfobulbales</taxon>
        <taxon>Desulfocapsaceae</taxon>
        <taxon>Desulfofustis</taxon>
    </lineage>
</organism>
<dbReference type="OrthoDB" id="9766131at2"/>
<gene>
    <name evidence="12" type="primary">trpB</name>
    <name evidence="14" type="ORF">SAMN02745124_01839</name>
</gene>
<dbReference type="RefSeq" id="WP_073375401.1">
    <property type="nucleotide sequence ID" value="NZ_FQXS01000009.1"/>
</dbReference>
<dbReference type="NCBIfam" id="NF009057">
    <property type="entry name" value="PRK12391.1"/>
    <property type="match status" value="1"/>
</dbReference>
<evidence type="ECO:0000256" key="6">
    <source>
        <dbReference type="ARBA" id="ARBA00022605"/>
    </source>
</evidence>
<keyword evidence="8 12" id="KW-0663">Pyridoxal phosphate</keyword>
<comment type="subunit">
    <text evidence="5 12">Tetramer of two alpha and two beta chains.</text>
</comment>
<dbReference type="STRING" id="1121409.SAMN02745124_01839"/>
<evidence type="ECO:0000256" key="11">
    <source>
        <dbReference type="ARBA" id="ARBA00049047"/>
    </source>
</evidence>
<evidence type="ECO:0000256" key="2">
    <source>
        <dbReference type="ARBA" id="ARBA00002786"/>
    </source>
</evidence>
<keyword evidence="10 12" id="KW-0456">Lyase</keyword>
<dbReference type="AlphaFoldDB" id="A0A1M5VR56"/>
<dbReference type="Gene3D" id="3.40.50.1100">
    <property type="match status" value="2"/>
</dbReference>
<dbReference type="EC" id="4.2.1.20" evidence="12"/>
<dbReference type="InterPro" id="IPR001926">
    <property type="entry name" value="TrpB-like_PALP"/>
</dbReference>
<dbReference type="PROSITE" id="PS00168">
    <property type="entry name" value="TRP_SYNTHASE_BETA"/>
    <property type="match status" value="1"/>
</dbReference>
<comment type="cofactor">
    <cofactor evidence="1 12">
        <name>pyridoxal 5'-phosphate</name>
        <dbReference type="ChEBI" id="CHEBI:597326"/>
    </cofactor>
</comment>
<dbReference type="GO" id="GO:0030170">
    <property type="term" value="F:pyridoxal phosphate binding"/>
    <property type="evidence" value="ECO:0007669"/>
    <property type="project" value="InterPro"/>
</dbReference>
<dbReference type="NCBIfam" id="TIGR01415">
    <property type="entry name" value="trpB_rel"/>
    <property type="match status" value="1"/>
</dbReference>
<dbReference type="HAMAP" id="MF_00133">
    <property type="entry name" value="Trp_synth_beta"/>
    <property type="match status" value="1"/>
</dbReference>
<feature type="domain" description="Tryptophan synthase beta chain-like PALP" evidence="13">
    <location>
        <begin position="84"/>
        <end position="419"/>
    </location>
</feature>
<comment type="function">
    <text evidence="2 12">The beta subunit is responsible for the synthesis of L-tryptophan from indole and L-serine.</text>
</comment>
<evidence type="ECO:0000256" key="10">
    <source>
        <dbReference type="ARBA" id="ARBA00023239"/>
    </source>
</evidence>
<name>A0A1M5VR56_9BACT</name>
<evidence type="ECO:0000313" key="15">
    <source>
        <dbReference type="Proteomes" id="UP000184139"/>
    </source>
</evidence>
<dbReference type="InterPro" id="IPR006316">
    <property type="entry name" value="Trp_synth_b-like"/>
</dbReference>
<evidence type="ECO:0000256" key="4">
    <source>
        <dbReference type="ARBA" id="ARBA00009982"/>
    </source>
</evidence>
<comment type="catalytic activity">
    <reaction evidence="11 12">
        <text>(1S,2R)-1-C-(indol-3-yl)glycerol 3-phosphate + L-serine = D-glyceraldehyde 3-phosphate + L-tryptophan + H2O</text>
        <dbReference type="Rhea" id="RHEA:10532"/>
        <dbReference type="ChEBI" id="CHEBI:15377"/>
        <dbReference type="ChEBI" id="CHEBI:33384"/>
        <dbReference type="ChEBI" id="CHEBI:57912"/>
        <dbReference type="ChEBI" id="CHEBI:58866"/>
        <dbReference type="ChEBI" id="CHEBI:59776"/>
        <dbReference type="EC" id="4.2.1.20"/>
    </reaction>
</comment>
<evidence type="ECO:0000256" key="5">
    <source>
        <dbReference type="ARBA" id="ARBA00011270"/>
    </source>
</evidence>
<dbReference type="PANTHER" id="PTHR48077:SF6">
    <property type="entry name" value="TRYPTOPHAN SYNTHASE"/>
    <property type="match status" value="1"/>
</dbReference>
<dbReference type="EMBL" id="FQXS01000009">
    <property type="protein sequence ID" value="SHH77761.1"/>
    <property type="molecule type" value="Genomic_DNA"/>
</dbReference>
<dbReference type="UniPathway" id="UPA00035">
    <property type="reaction ID" value="UER00044"/>
</dbReference>
<dbReference type="CDD" id="cd06446">
    <property type="entry name" value="Trp-synth_B"/>
    <property type="match status" value="1"/>
</dbReference>
<dbReference type="InterPro" id="IPR006654">
    <property type="entry name" value="Trp_synth_beta"/>
</dbReference>
<evidence type="ECO:0000256" key="8">
    <source>
        <dbReference type="ARBA" id="ARBA00022898"/>
    </source>
</evidence>
<keyword evidence="6 12" id="KW-0028">Amino-acid biosynthesis</keyword>
<dbReference type="PANTHER" id="PTHR48077">
    <property type="entry name" value="TRYPTOPHAN SYNTHASE-RELATED"/>
    <property type="match status" value="1"/>
</dbReference>
<evidence type="ECO:0000313" key="14">
    <source>
        <dbReference type="EMBL" id="SHH77761.1"/>
    </source>
</evidence>
<dbReference type="GO" id="GO:0052684">
    <property type="term" value="F:L-serine hydro-lyase (adding indole, L-tryptophan-forming) activity"/>
    <property type="evidence" value="ECO:0007669"/>
    <property type="project" value="TreeGrafter"/>
</dbReference>
<evidence type="ECO:0000256" key="3">
    <source>
        <dbReference type="ARBA" id="ARBA00004733"/>
    </source>
</evidence>
<proteinExistence type="inferred from homology"/>
<accession>A0A1M5VR56</accession>
<dbReference type="InterPro" id="IPR006653">
    <property type="entry name" value="Trp_synth_b_CS"/>
</dbReference>
<dbReference type="Pfam" id="PF00291">
    <property type="entry name" value="PALP"/>
    <property type="match status" value="1"/>
</dbReference>
<dbReference type="GO" id="GO:0005737">
    <property type="term" value="C:cytoplasm"/>
    <property type="evidence" value="ECO:0007669"/>
    <property type="project" value="TreeGrafter"/>
</dbReference>
<evidence type="ECO:0000256" key="1">
    <source>
        <dbReference type="ARBA" id="ARBA00001933"/>
    </source>
</evidence>
<evidence type="ECO:0000259" key="13">
    <source>
        <dbReference type="Pfam" id="PF00291"/>
    </source>
</evidence>
<keyword evidence="9 12" id="KW-0057">Aromatic amino acid biosynthesis</keyword>
<dbReference type="Proteomes" id="UP000184139">
    <property type="component" value="Unassembled WGS sequence"/>
</dbReference>
<sequence length="456" mass="49490">MRRQTTGEQALKKIILRDDEMPTQWYNVVPDLPGGLRPPLDPATKEPMGPDKLAAIFPMGLLEQEMSDRRFIDIPPEVLDILKIWRPSPLVRATALEQALGTKAKIYFKNEGVSPVGSHKPNSAVAQAYYNKREGVKRMTTETGAGQWGSALSLATNKFGLECTVYMVRISFEQKPYRKSVMQTFGAEVIASPSDQTASGRAILASFPDTPGSLGMAISEAIEDAASREDTKYGLGSVLNHVVLHQSIIGLEAKKQLAIAGDYPDVVIGCCGGGSNFAGLAVPFIPDYLDGKKIRFVGTEPSSCPSMTAGALAYDFGDTAQTTPLLYMHTLGHDFVPPGIHAGGLRYHGMAPIVSAMISQKIVEPLRLHQLECFEAGVLFARTEGIIPAPETCHAIRGAIIEALREPEKPQTILFNFSGHGLIDMAAYDRYFAGELHDYDYPEEQIAASLAGLPQI</sequence>
<evidence type="ECO:0000256" key="9">
    <source>
        <dbReference type="ARBA" id="ARBA00023141"/>
    </source>
</evidence>
<keyword evidence="7 12" id="KW-0822">Tryptophan biosynthesis</keyword>
<keyword evidence="15" id="KW-1185">Reference proteome</keyword>
<comment type="pathway">
    <text evidence="3 12">Amino-acid biosynthesis; L-tryptophan biosynthesis; L-tryptophan from chorismate: step 5/5.</text>
</comment>